<name>A0A438IPT0_VITVI</name>
<evidence type="ECO:0000313" key="2">
    <source>
        <dbReference type="EMBL" id="RVW98625.1"/>
    </source>
</evidence>
<organism evidence="2 3">
    <name type="scientific">Vitis vinifera</name>
    <name type="common">Grape</name>
    <dbReference type="NCBI Taxonomy" id="29760"/>
    <lineage>
        <taxon>Eukaryota</taxon>
        <taxon>Viridiplantae</taxon>
        <taxon>Streptophyta</taxon>
        <taxon>Embryophyta</taxon>
        <taxon>Tracheophyta</taxon>
        <taxon>Spermatophyta</taxon>
        <taxon>Magnoliopsida</taxon>
        <taxon>eudicotyledons</taxon>
        <taxon>Gunneridae</taxon>
        <taxon>Pentapetalae</taxon>
        <taxon>rosids</taxon>
        <taxon>Vitales</taxon>
        <taxon>Vitaceae</taxon>
        <taxon>Viteae</taxon>
        <taxon>Vitis</taxon>
    </lineage>
</organism>
<evidence type="ECO:0000313" key="3">
    <source>
        <dbReference type="Proteomes" id="UP000288805"/>
    </source>
</evidence>
<gene>
    <name evidence="2" type="ORF">CK203_032114</name>
</gene>
<dbReference type="EMBL" id="QGNW01000092">
    <property type="protein sequence ID" value="RVW98625.1"/>
    <property type="molecule type" value="Genomic_DNA"/>
</dbReference>
<sequence length="331" mass="37229">MGAFWASFVAQGIETGRPLSPIFSYLPWKLLASCYLVQEMGALFLVSEWEEEEERGCSYQLQYLSWTFMWFDAILGLRVNLSKTKAIPVRDDISLETLTLVLGCKIGSLPTSYLGLPLEPPTNPRGCGMQWKKDSGKGRLSRKDNTSPKDGGLGIRSLATFNKALLRKWLWRFANKNEPLWKQIISSKYDLQEGMVLQRSKRPLWGGGLEGHRNEEAFPFLFNLSVNKEGWVAEAWEENEVGGSVDDLLRWKENKNGPFLSSLSIAHSQGASSPPSRLELFGRLGFQLGLASLVGRVQWVMHSSVKRNLLGCHGYFVGKKREKAWRAAPSA</sequence>
<feature type="region of interest" description="Disordered" evidence="1">
    <location>
        <begin position="125"/>
        <end position="151"/>
    </location>
</feature>
<reference evidence="2 3" key="1">
    <citation type="journal article" date="2018" name="PLoS Genet.">
        <title>Population sequencing reveals clonal diversity and ancestral inbreeding in the grapevine cultivar Chardonnay.</title>
        <authorList>
            <person name="Roach M.J."/>
            <person name="Johnson D.L."/>
            <person name="Bohlmann J."/>
            <person name="van Vuuren H.J."/>
            <person name="Jones S.J."/>
            <person name="Pretorius I.S."/>
            <person name="Schmidt S.A."/>
            <person name="Borneman A.R."/>
        </authorList>
    </citation>
    <scope>NUCLEOTIDE SEQUENCE [LARGE SCALE GENOMIC DNA]</scope>
    <source>
        <strain evidence="3">cv. Chardonnay</strain>
        <tissue evidence="2">Leaf</tissue>
    </source>
</reference>
<protein>
    <submittedName>
        <fullName evidence="2">Uncharacterized protein</fullName>
    </submittedName>
</protein>
<proteinExistence type="predicted"/>
<accession>A0A438IPT0</accession>
<dbReference type="AlphaFoldDB" id="A0A438IPT0"/>
<dbReference type="Proteomes" id="UP000288805">
    <property type="component" value="Unassembled WGS sequence"/>
</dbReference>
<feature type="compositionally biased region" description="Basic and acidic residues" evidence="1">
    <location>
        <begin position="131"/>
        <end position="147"/>
    </location>
</feature>
<evidence type="ECO:0000256" key="1">
    <source>
        <dbReference type="SAM" id="MobiDB-lite"/>
    </source>
</evidence>
<comment type="caution">
    <text evidence="2">The sequence shown here is derived from an EMBL/GenBank/DDBJ whole genome shotgun (WGS) entry which is preliminary data.</text>
</comment>